<reference evidence="2" key="1">
    <citation type="submission" date="2021-03" db="EMBL/GenBank/DDBJ databases">
        <authorList>
            <person name="Tran Van P."/>
        </authorList>
    </citation>
    <scope>NUCLEOTIDE SEQUENCE</scope>
</reference>
<keyword evidence="1" id="KW-0472">Membrane</keyword>
<evidence type="ECO:0000256" key="1">
    <source>
        <dbReference type="SAM" id="Phobius"/>
    </source>
</evidence>
<keyword evidence="3" id="KW-1185">Reference proteome</keyword>
<feature type="transmembrane region" description="Helical" evidence="1">
    <location>
        <begin position="82"/>
        <end position="102"/>
    </location>
</feature>
<organism evidence="2 3">
    <name type="scientific">Timema podura</name>
    <name type="common">Walking stick</name>
    <dbReference type="NCBI Taxonomy" id="61482"/>
    <lineage>
        <taxon>Eukaryota</taxon>
        <taxon>Metazoa</taxon>
        <taxon>Ecdysozoa</taxon>
        <taxon>Arthropoda</taxon>
        <taxon>Hexapoda</taxon>
        <taxon>Insecta</taxon>
        <taxon>Pterygota</taxon>
        <taxon>Neoptera</taxon>
        <taxon>Polyneoptera</taxon>
        <taxon>Phasmatodea</taxon>
        <taxon>Timematodea</taxon>
        <taxon>Timematoidea</taxon>
        <taxon>Timematidae</taxon>
        <taxon>Timema</taxon>
    </lineage>
</organism>
<dbReference type="EMBL" id="CAJPIN010006567">
    <property type="protein sequence ID" value="CAG2058074.1"/>
    <property type="molecule type" value="Genomic_DNA"/>
</dbReference>
<keyword evidence="1" id="KW-0812">Transmembrane</keyword>
<proteinExistence type="predicted"/>
<comment type="caution">
    <text evidence="2">The sequence shown here is derived from an EMBL/GenBank/DDBJ whole genome shotgun (WGS) entry which is preliminary data.</text>
</comment>
<keyword evidence="1" id="KW-1133">Transmembrane helix</keyword>
<evidence type="ECO:0000313" key="2">
    <source>
        <dbReference type="EMBL" id="CAG2058074.1"/>
    </source>
</evidence>
<dbReference type="Proteomes" id="UP001153148">
    <property type="component" value="Unassembled WGS sequence"/>
</dbReference>
<accession>A0ABN7NY73</accession>
<sequence>MKFTCSYFRAAEMICMHEPTLSLYHSQDKAFFNLLGTRLGGVGVTRDAPACQSSLNYSSLWKLEMMTVRAYTHHFKYFLRHVGGHAHTLAFFLLPFLLYFSLCAPS</sequence>
<evidence type="ECO:0000313" key="3">
    <source>
        <dbReference type="Proteomes" id="UP001153148"/>
    </source>
</evidence>
<gene>
    <name evidence="2" type="ORF">TPAB3V08_LOCUS5049</name>
</gene>
<protein>
    <submittedName>
        <fullName evidence="2">Uncharacterized protein</fullName>
    </submittedName>
</protein>
<name>A0ABN7NY73_TIMPD</name>